<keyword evidence="11" id="KW-1185">Reference proteome</keyword>
<comment type="similarity">
    <text evidence="4">Belongs to the peptidase M29 family.</text>
</comment>
<dbReference type="Gene3D" id="3.40.1830.10">
    <property type="entry name" value="Thermophilic metalloprotease (M29)"/>
    <property type="match status" value="1"/>
</dbReference>
<keyword evidence="9" id="KW-0482">Metalloprotease</keyword>
<evidence type="ECO:0000313" key="11">
    <source>
        <dbReference type="Proteomes" id="UP000198324"/>
    </source>
</evidence>
<keyword evidence="5 10" id="KW-0031">Aminopeptidase</keyword>
<dbReference type="PANTHER" id="PTHR34448">
    <property type="entry name" value="AMINOPEPTIDASE"/>
    <property type="match status" value="1"/>
</dbReference>
<evidence type="ECO:0000256" key="8">
    <source>
        <dbReference type="ARBA" id="ARBA00022801"/>
    </source>
</evidence>
<comment type="cofactor">
    <cofactor evidence="2">
        <name>Mg(2+)</name>
        <dbReference type="ChEBI" id="CHEBI:18420"/>
    </cofactor>
</comment>
<dbReference type="Pfam" id="PF02073">
    <property type="entry name" value="Peptidase_M29"/>
    <property type="match status" value="1"/>
</dbReference>
<accession>A0A238Z966</accession>
<keyword evidence="8" id="KW-0378">Hydrolase</keyword>
<evidence type="ECO:0000256" key="1">
    <source>
        <dbReference type="ARBA" id="ARBA00001941"/>
    </source>
</evidence>
<evidence type="ECO:0000256" key="6">
    <source>
        <dbReference type="ARBA" id="ARBA00022670"/>
    </source>
</evidence>
<dbReference type="GO" id="GO:0046872">
    <property type="term" value="F:metal ion binding"/>
    <property type="evidence" value="ECO:0007669"/>
    <property type="project" value="UniProtKB-KW"/>
</dbReference>
<evidence type="ECO:0000256" key="5">
    <source>
        <dbReference type="ARBA" id="ARBA00022438"/>
    </source>
</evidence>
<evidence type="ECO:0000256" key="3">
    <source>
        <dbReference type="ARBA" id="ARBA00001947"/>
    </source>
</evidence>
<sequence>MPLYSPDHLAAYAEVLVWAMRQSRAVPFRNGELVLLRFDLEAAPLAEAIYAALMDAHLHPLPQALPSSAMQAQHFGNSSYGQLTFAQPGLDELHKATAGVITILAPDDLGALAGVDPRSIAQGDKSEQQAMALLDRRRRAGLLGSTVCLFPTRALALASGMELSEYAERLARACLLFTPDPLAQWKRVKQELSEIGKWLDSLQIERLRVESASTDLTLSPGVKRRFVGFTGRNVPGFELYLAPDWRTVEGVYCADQPSIRWGRLVSGVRLEFHGGVAVSVQAERGETFLSGRLASDGGARRVGEFSLTDRRISRVERFMAHTLLDENLGGEHGNCHIALGGASAASFSGPPQELSAERQEELGFNASALHWDLVNTEQKRVTAKLSGGGTRAIYEDGHFLL</sequence>
<proteinExistence type="inferred from homology"/>
<organism evidence="10 11">
    <name type="scientific">Humidesulfovibrio mexicanus</name>
    <dbReference type="NCBI Taxonomy" id="147047"/>
    <lineage>
        <taxon>Bacteria</taxon>
        <taxon>Pseudomonadati</taxon>
        <taxon>Thermodesulfobacteriota</taxon>
        <taxon>Desulfovibrionia</taxon>
        <taxon>Desulfovibrionales</taxon>
        <taxon>Desulfovibrionaceae</taxon>
        <taxon>Humidesulfovibrio</taxon>
    </lineage>
</organism>
<reference evidence="10 11" key="1">
    <citation type="submission" date="2017-06" db="EMBL/GenBank/DDBJ databases">
        <authorList>
            <person name="Kim H.J."/>
            <person name="Triplett B.A."/>
        </authorList>
    </citation>
    <scope>NUCLEOTIDE SEQUENCE [LARGE SCALE GENOMIC DNA]</scope>
    <source>
        <strain evidence="10 11">DSM 13116</strain>
    </source>
</reference>
<dbReference type="InterPro" id="IPR035097">
    <property type="entry name" value="M29_N-terminal"/>
</dbReference>
<dbReference type="RefSeq" id="WP_235641523.1">
    <property type="nucleotide sequence ID" value="NZ_FZOC01000002.1"/>
</dbReference>
<gene>
    <name evidence="10" type="ORF">SAMN04488503_1329</name>
</gene>
<name>A0A238Z966_9BACT</name>
<comment type="cofactor">
    <cofactor evidence="3">
        <name>Zn(2+)</name>
        <dbReference type="ChEBI" id="CHEBI:29105"/>
    </cofactor>
</comment>
<dbReference type="SUPFAM" id="SSF144052">
    <property type="entry name" value="Thermophilic metalloprotease-like"/>
    <property type="match status" value="1"/>
</dbReference>
<evidence type="ECO:0000256" key="9">
    <source>
        <dbReference type="ARBA" id="ARBA00023049"/>
    </source>
</evidence>
<evidence type="ECO:0000256" key="4">
    <source>
        <dbReference type="ARBA" id="ARBA00008236"/>
    </source>
</evidence>
<dbReference type="PANTHER" id="PTHR34448:SF1">
    <property type="entry name" value="BLL6088 PROTEIN"/>
    <property type="match status" value="1"/>
</dbReference>
<comment type="cofactor">
    <cofactor evidence="1">
        <name>Co(2+)</name>
        <dbReference type="ChEBI" id="CHEBI:48828"/>
    </cofactor>
</comment>
<evidence type="ECO:0000256" key="2">
    <source>
        <dbReference type="ARBA" id="ARBA00001946"/>
    </source>
</evidence>
<dbReference type="GO" id="GO:0004177">
    <property type="term" value="F:aminopeptidase activity"/>
    <property type="evidence" value="ECO:0007669"/>
    <property type="project" value="UniProtKB-KW"/>
</dbReference>
<keyword evidence="7" id="KW-0479">Metal-binding</keyword>
<dbReference type="Proteomes" id="UP000198324">
    <property type="component" value="Unassembled WGS sequence"/>
</dbReference>
<dbReference type="InterPro" id="IPR052170">
    <property type="entry name" value="M29_Exopeptidase"/>
</dbReference>
<dbReference type="InterPro" id="IPR000787">
    <property type="entry name" value="Peptidase_M29"/>
</dbReference>
<evidence type="ECO:0000256" key="7">
    <source>
        <dbReference type="ARBA" id="ARBA00022723"/>
    </source>
</evidence>
<protein>
    <submittedName>
        <fullName evidence="10">Leucyl aminopeptidase (Aminopeptidase T)</fullName>
    </submittedName>
</protein>
<dbReference type="GO" id="GO:0008237">
    <property type="term" value="F:metallopeptidase activity"/>
    <property type="evidence" value="ECO:0007669"/>
    <property type="project" value="UniProtKB-KW"/>
</dbReference>
<keyword evidence="6" id="KW-0645">Protease</keyword>
<evidence type="ECO:0000313" key="10">
    <source>
        <dbReference type="EMBL" id="SNR79518.1"/>
    </source>
</evidence>
<dbReference type="EMBL" id="FZOC01000002">
    <property type="protein sequence ID" value="SNR79518.1"/>
    <property type="molecule type" value="Genomic_DNA"/>
</dbReference>
<dbReference type="AlphaFoldDB" id="A0A238Z966"/>
<dbReference type="GO" id="GO:0006508">
    <property type="term" value="P:proteolysis"/>
    <property type="evidence" value="ECO:0007669"/>
    <property type="project" value="UniProtKB-KW"/>
</dbReference>